<dbReference type="PROSITE" id="PS50005">
    <property type="entry name" value="TPR"/>
    <property type="match status" value="5"/>
</dbReference>
<gene>
    <name evidence="4" type="ORF">XDN619_LOCUS21725</name>
</gene>
<feature type="repeat" description="TPR" evidence="3">
    <location>
        <begin position="451"/>
        <end position="484"/>
    </location>
</feature>
<name>A0A816V616_9BILA</name>
<evidence type="ECO:0000313" key="4">
    <source>
        <dbReference type="EMBL" id="CAF2116701.1"/>
    </source>
</evidence>
<organism evidence="4 5">
    <name type="scientific">Rotaria magnacalcarata</name>
    <dbReference type="NCBI Taxonomy" id="392030"/>
    <lineage>
        <taxon>Eukaryota</taxon>
        <taxon>Metazoa</taxon>
        <taxon>Spiralia</taxon>
        <taxon>Gnathifera</taxon>
        <taxon>Rotifera</taxon>
        <taxon>Eurotatoria</taxon>
        <taxon>Bdelloidea</taxon>
        <taxon>Philodinida</taxon>
        <taxon>Philodinidae</taxon>
        <taxon>Rotaria</taxon>
    </lineage>
</organism>
<accession>A0A816V616</accession>
<dbReference type="PANTHER" id="PTHR45641:SF1">
    <property type="entry name" value="AAA+ ATPASE DOMAIN-CONTAINING PROTEIN"/>
    <property type="match status" value="1"/>
</dbReference>
<evidence type="ECO:0000256" key="1">
    <source>
        <dbReference type="ARBA" id="ARBA00022737"/>
    </source>
</evidence>
<feature type="repeat" description="TPR" evidence="3">
    <location>
        <begin position="679"/>
        <end position="712"/>
    </location>
</feature>
<dbReference type="PANTHER" id="PTHR45641">
    <property type="entry name" value="TETRATRICOPEPTIDE REPEAT PROTEIN (AFU_ORTHOLOGUE AFUA_6G03870)"/>
    <property type="match status" value="1"/>
</dbReference>
<reference evidence="4" key="1">
    <citation type="submission" date="2021-02" db="EMBL/GenBank/DDBJ databases">
        <authorList>
            <person name="Nowell W R."/>
        </authorList>
    </citation>
    <scope>NUCLEOTIDE SEQUENCE</scope>
</reference>
<dbReference type="InterPro" id="IPR011990">
    <property type="entry name" value="TPR-like_helical_dom_sf"/>
</dbReference>
<dbReference type="PROSITE" id="PS51996">
    <property type="entry name" value="TR_MART"/>
    <property type="match status" value="1"/>
</dbReference>
<dbReference type="Pfam" id="PF13374">
    <property type="entry name" value="TPR_10"/>
    <property type="match status" value="2"/>
</dbReference>
<keyword evidence="2 3" id="KW-0802">TPR repeat</keyword>
<comment type="caution">
    <text evidence="4">The sequence shown here is derived from an EMBL/GenBank/DDBJ whole genome shotgun (WGS) entry which is preliminary data.</text>
</comment>
<dbReference type="EMBL" id="CAJNRG010009765">
    <property type="protein sequence ID" value="CAF2116701.1"/>
    <property type="molecule type" value="Genomic_DNA"/>
</dbReference>
<evidence type="ECO:0000313" key="5">
    <source>
        <dbReference type="Proteomes" id="UP000663887"/>
    </source>
</evidence>
<dbReference type="SUPFAM" id="SSF81901">
    <property type="entry name" value="HCP-like"/>
    <property type="match status" value="1"/>
</dbReference>
<dbReference type="Proteomes" id="UP000663887">
    <property type="component" value="Unassembled WGS sequence"/>
</dbReference>
<proteinExistence type="predicted"/>
<sequence length="749" mass="86527">MATSMTQTISNDSLETYSIFWLDASVNNEDNIAAQKKLRSIINQLRTFVDPEEFLDGVRFIQQGDLTILIVSGQMGRIVVPEMQKLAQVSSIYVYCFNKEAHLQWSQPYKKVKAVCTKLDELIDIIRVDQKNRGRNEEALAMDILDRSSTELNGDFLHSQLLIDVLIRMKPSQHDKNELLALLKKEYKSNDGELKLVNDFHMAYESTKAIWWYTRESFLYRMMNKALRVRNTELIFLFRTVIRDIYEQLLAHQCQKRVTAYRGQVLSIVEYKKLEKSCGSIISLNSFLSTSLNRRIAERFVEQNKHLCASGDHVVVIFEIEADPSVVCTMNGKDKKNRRPFAQIDELSYYGEESEVLFMLGSIFRLNEISHDQSSSLSDDATMSIIRMTLCSDHDNDLKQLYDHMKNEYDREETNLLSLGDVVRNMGKFDLAEKYYARWLSELSSNDPSLSALYQRLGMVANAKGEYDTSLEWYQKSLEIFVKTRPYDHVNIGITHNSIGAVHRKKGDRGRALESYNRAVSLFKQAHDENHPNMTMFYNNIGIIYREEKKYFEALDFYEKSLAIDNKHLPADHPNLGTSYNNVGIVHYCLDHYDLALNHYNRSLKIRLKSLPAQHPDIASTYRNMGLVYEYKDDFEQALIYMKKAQTIFEVALQLNHPDVVKIKNDVKRHLPADHPNLGTSYNNVGIVHYCLDHYDLALDHYNRSLKIRLKSLPAQHPDIAMTYENMGLVVIPQLLGAGAVQLTEICGY</sequence>
<feature type="repeat" description="TPR" evidence="3">
    <location>
        <begin position="619"/>
        <end position="652"/>
    </location>
</feature>
<keyword evidence="1" id="KW-0677">Repeat</keyword>
<feature type="repeat" description="TPR" evidence="3">
    <location>
        <begin position="535"/>
        <end position="568"/>
    </location>
</feature>
<dbReference type="Gene3D" id="1.25.40.10">
    <property type="entry name" value="Tetratricopeptide repeat domain"/>
    <property type="match status" value="3"/>
</dbReference>
<dbReference type="AlphaFoldDB" id="A0A816V616"/>
<dbReference type="Gene3D" id="3.90.176.10">
    <property type="entry name" value="Toxin ADP-ribosyltransferase, Chain A, domain 1"/>
    <property type="match status" value="1"/>
</dbReference>
<feature type="repeat" description="TPR" evidence="3">
    <location>
        <begin position="577"/>
        <end position="610"/>
    </location>
</feature>
<evidence type="ECO:0000256" key="3">
    <source>
        <dbReference type="PROSITE-ProRule" id="PRU00339"/>
    </source>
</evidence>
<dbReference type="InterPro" id="IPR019734">
    <property type="entry name" value="TPR_rpt"/>
</dbReference>
<dbReference type="Pfam" id="PF13424">
    <property type="entry name" value="TPR_12"/>
    <property type="match status" value="2"/>
</dbReference>
<protein>
    <submittedName>
        <fullName evidence="4">Uncharacterized protein</fullName>
    </submittedName>
</protein>
<evidence type="ECO:0000256" key="2">
    <source>
        <dbReference type="ARBA" id="ARBA00022803"/>
    </source>
</evidence>
<dbReference type="SMART" id="SM00028">
    <property type="entry name" value="TPR"/>
    <property type="match status" value="7"/>
</dbReference>
<dbReference type="SUPFAM" id="SSF56399">
    <property type="entry name" value="ADP-ribosylation"/>
    <property type="match status" value="1"/>
</dbReference>